<dbReference type="Pfam" id="PF00001">
    <property type="entry name" value="7tm_1"/>
    <property type="match status" value="1"/>
</dbReference>
<feature type="disulfide bond" evidence="17">
    <location>
        <begin position="106"/>
        <end position="181"/>
    </location>
</feature>
<evidence type="ECO:0000256" key="11">
    <source>
        <dbReference type="ARBA" id="ARBA00023180"/>
    </source>
</evidence>
<evidence type="ECO:0000256" key="8">
    <source>
        <dbReference type="ARBA" id="ARBA00023139"/>
    </source>
</evidence>
<dbReference type="SUPFAM" id="SSF81321">
    <property type="entry name" value="Family A G protein-coupled receptor-like"/>
    <property type="match status" value="1"/>
</dbReference>
<dbReference type="GO" id="GO:0016497">
    <property type="term" value="F:substance K receptor activity"/>
    <property type="evidence" value="ECO:0007669"/>
    <property type="project" value="TreeGrafter"/>
</dbReference>
<organism evidence="21 22">
    <name type="scientific">Carlito syrichta</name>
    <name type="common">Philippine tarsier</name>
    <name type="synonym">Tarsius syrichta</name>
    <dbReference type="NCBI Taxonomy" id="1868482"/>
    <lineage>
        <taxon>Eukaryota</taxon>
        <taxon>Metazoa</taxon>
        <taxon>Chordata</taxon>
        <taxon>Craniata</taxon>
        <taxon>Vertebrata</taxon>
        <taxon>Euteleostomi</taxon>
        <taxon>Mammalia</taxon>
        <taxon>Eutheria</taxon>
        <taxon>Euarchontoglires</taxon>
        <taxon>Primates</taxon>
        <taxon>Haplorrhini</taxon>
        <taxon>Tarsiiformes</taxon>
        <taxon>Tarsiidae</taxon>
        <taxon>Carlito</taxon>
    </lineage>
</organism>
<evidence type="ECO:0000256" key="12">
    <source>
        <dbReference type="ARBA" id="ARBA00023224"/>
    </source>
</evidence>
<name>A0A3Q0DJ73_CARSF</name>
<evidence type="ECO:0000256" key="2">
    <source>
        <dbReference type="ARBA" id="ARBA00020168"/>
    </source>
</evidence>
<evidence type="ECO:0000256" key="6">
    <source>
        <dbReference type="ARBA" id="ARBA00023040"/>
    </source>
</evidence>
<dbReference type="GO" id="GO:1902093">
    <property type="term" value="P:positive regulation of flagellated sperm motility"/>
    <property type="evidence" value="ECO:0007669"/>
    <property type="project" value="TreeGrafter"/>
</dbReference>
<evidence type="ECO:0000256" key="10">
    <source>
        <dbReference type="ARBA" id="ARBA00023170"/>
    </source>
</evidence>
<feature type="transmembrane region" description="Helical" evidence="19">
    <location>
        <begin position="35"/>
        <end position="59"/>
    </location>
</feature>
<accession>A0A3Q0DJ73</accession>
<dbReference type="PROSITE" id="PS50262">
    <property type="entry name" value="G_PROTEIN_RECEP_F1_2"/>
    <property type="match status" value="1"/>
</dbReference>
<evidence type="ECO:0000256" key="19">
    <source>
        <dbReference type="SAM" id="Phobius"/>
    </source>
</evidence>
<feature type="transmembrane region" description="Helical" evidence="19">
    <location>
        <begin position="111"/>
        <end position="129"/>
    </location>
</feature>
<feature type="domain" description="G-protein coupled receptors family 1 profile" evidence="20">
    <location>
        <begin position="50"/>
        <end position="381"/>
    </location>
</feature>
<evidence type="ECO:0000256" key="7">
    <source>
        <dbReference type="ARBA" id="ARBA00023136"/>
    </source>
</evidence>
<feature type="transmembrane region" description="Helical" evidence="19">
    <location>
        <begin position="194"/>
        <end position="216"/>
    </location>
</feature>
<keyword evidence="3" id="KW-1003">Cell membrane</keyword>
<keyword evidence="6 18" id="KW-0297">G-protein coupled receptor</keyword>
<evidence type="ECO:0000256" key="17">
    <source>
        <dbReference type="PIRSR" id="PIRSR601681-50"/>
    </source>
</evidence>
<evidence type="ECO:0000256" key="15">
    <source>
        <dbReference type="ARBA" id="ARBA00031796"/>
    </source>
</evidence>
<dbReference type="Gene3D" id="1.20.1070.10">
    <property type="entry name" value="Rhodopsin 7-helix transmembrane proteins"/>
    <property type="match status" value="1"/>
</dbReference>
<dbReference type="InterPro" id="IPR000276">
    <property type="entry name" value="GPCR_Rhodpsn"/>
</dbReference>
<evidence type="ECO:0000256" key="5">
    <source>
        <dbReference type="ARBA" id="ARBA00022989"/>
    </source>
</evidence>
<proteinExistence type="inferred from homology"/>
<keyword evidence="9 17" id="KW-1015">Disulfide bond</keyword>
<reference evidence="22" key="1">
    <citation type="submission" date="2025-08" db="UniProtKB">
        <authorList>
            <consortium name="RefSeq"/>
        </authorList>
    </citation>
    <scope>IDENTIFICATION</scope>
</reference>
<feature type="transmembrane region" description="Helical" evidence="19">
    <location>
        <begin position="362"/>
        <end position="384"/>
    </location>
</feature>
<dbReference type="KEGG" id="csyr:103275708"/>
<dbReference type="Proteomes" id="UP000189704">
    <property type="component" value="Unplaced"/>
</dbReference>
<protein>
    <recommendedName>
        <fullName evidence="2">Substance-K receptor</fullName>
    </recommendedName>
    <alternativeName>
        <fullName evidence="15">NK-2 receptor</fullName>
    </alternativeName>
    <alternativeName>
        <fullName evidence="16">Neurokinin A receptor</fullName>
    </alternativeName>
    <alternativeName>
        <fullName evidence="14">Tachykinin receptor 2</fullName>
    </alternativeName>
</protein>
<feature type="transmembrane region" description="Helical" evidence="19">
    <location>
        <begin position="150"/>
        <end position="174"/>
    </location>
</feature>
<evidence type="ECO:0000256" key="18">
    <source>
        <dbReference type="RuleBase" id="RU000688"/>
    </source>
</evidence>
<keyword evidence="10 18" id="KW-0675">Receptor</keyword>
<keyword evidence="21" id="KW-1185">Reference proteome</keyword>
<keyword evidence="13" id="KW-0449">Lipoprotein</keyword>
<keyword evidence="4 18" id="KW-0812">Transmembrane</keyword>
<dbReference type="RefSeq" id="XP_021562175.1">
    <property type="nucleotide sequence ID" value="XM_021706500.1"/>
</dbReference>
<dbReference type="AlphaFoldDB" id="A0A3Q0DJ73"/>
<evidence type="ECO:0000256" key="16">
    <source>
        <dbReference type="ARBA" id="ARBA00032219"/>
    </source>
</evidence>
<keyword evidence="11" id="KW-0325">Glycoprotein</keyword>
<evidence type="ECO:0000313" key="22">
    <source>
        <dbReference type="RefSeq" id="XP_021562175.1"/>
    </source>
</evidence>
<evidence type="ECO:0000256" key="9">
    <source>
        <dbReference type="ARBA" id="ARBA00023157"/>
    </source>
</evidence>
<feature type="transmembrane region" description="Helical" evidence="19">
    <location>
        <begin position="322"/>
        <end position="342"/>
    </location>
</feature>
<dbReference type="PRINTS" id="PR01025">
    <property type="entry name" value="NEUROKININ2R"/>
</dbReference>
<feature type="transmembrane region" description="Helical" evidence="19">
    <location>
        <begin position="71"/>
        <end position="91"/>
    </location>
</feature>
<keyword evidence="5 19" id="KW-1133">Transmembrane helix</keyword>
<dbReference type="PROSITE" id="PS00237">
    <property type="entry name" value="G_PROTEIN_RECEP_F1_1"/>
    <property type="match status" value="1"/>
</dbReference>
<keyword evidence="12 18" id="KW-0807">Transducer</keyword>
<dbReference type="PRINTS" id="PR00244">
    <property type="entry name" value="NEUROKININR"/>
</dbReference>
<dbReference type="PANTHER" id="PTHR46925">
    <property type="entry name" value="G-PROTEIN COUPLED RECEPTOR TKR-1-RELATED"/>
    <property type="match status" value="1"/>
</dbReference>
<dbReference type="PRINTS" id="PR00237">
    <property type="entry name" value="GPCRRHODOPSN"/>
</dbReference>
<evidence type="ECO:0000256" key="3">
    <source>
        <dbReference type="ARBA" id="ARBA00022475"/>
    </source>
</evidence>
<gene>
    <name evidence="22" type="primary">TACR2</name>
</gene>
<keyword evidence="8" id="KW-0564">Palmitate</keyword>
<evidence type="ECO:0000256" key="14">
    <source>
        <dbReference type="ARBA" id="ARBA00031716"/>
    </source>
</evidence>
<dbReference type="PANTHER" id="PTHR46925:SF3">
    <property type="entry name" value="SUBSTANCE-K RECEPTOR"/>
    <property type="match status" value="1"/>
</dbReference>
<comment type="similarity">
    <text evidence="18">Belongs to the G-protein coupled receptor 1 family.</text>
</comment>
<comment type="subcellular location">
    <subcellularLocation>
        <location evidence="1">Cell membrane</location>
        <topology evidence="1">Multi-pass membrane protein</topology>
    </subcellularLocation>
</comment>
<dbReference type="InterPro" id="IPR017452">
    <property type="entry name" value="GPCR_Rhodpsn_7TM"/>
</dbReference>
<evidence type="ECO:0000256" key="4">
    <source>
        <dbReference type="ARBA" id="ARBA00022692"/>
    </source>
</evidence>
<dbReference type="InterPro" id="IPR001681">
    <property type="entry name" value="Neurokn_rcpt"/>
</dbReference>
<dbReference type="OrthoDB" id="5981855at2759"/>
<dbReference type="InterPro" id="IPR000913">
    <property type="entry name" value="NK2_rcpt"/>
</dbReference>
<dbReference type="GO" id="GO:0097225">
    <property type="term" value="C:sperm midpiece"/>
    <property type="evidence" value="ECO:0007669"/>
    <property type="project" value="TreeGrafter"/>
</dbReference>
<evidence type="ECO:0000259" key="20">
    <source>
        <dbReference type="PROSITE" id="PS50262"/>
    </source>
</evidence>
<evidence type="ECO:0000256" key="1">
    <source>
        <dbReference type="ARBA" id="ARBA00004651"/>
    </source>
</evidence>
<sequence length="470" mass="51114">MGACDNVIDTNISSGLEINATGITAFSMPSWQLTLWATAYLVLVLVAVTGNATVMWIILAHQRMRTVTNYFIVNLALADLCMATFNAAFNFVYASHNIWYFGRAFCYFQNLFPITAMFVSIYSMTAIAADRYMAIVHPFQPRFSGPGTKAVIAGIWLVALALAFPQCFYSNVIMDEGATKCVVAWPKDSGGKTLLMAHAAPTCVCVCLCRCVGMFADVCARRHALGNACVGVCLGEGFLYAQAINGQDLKAEGDRDGGLPGGTGVCLQGPGSKKEGKVSDLAPGQRLGSLIGASLPMGCGSHRFQRNGGLGTLSGQRDSPKFVKTMVLVVVTFAICWLPYHLYFILGSFQKDIYCHKFIQQVYLALFWLAMSSTMYNPIIYCCLNHRFRSGFRLAFRCCPWVTPTEEDKLELTHTPSLSMRVKRCHTKETLLMSADAAPSEATEAGGLQGGTLPWSGYGLSGPAKTHVEI</sequence>
<dbReference type="GO" id="GO:0005886">
    <property type="term" value="C:plasma membrane"/>
    <property type="evidence" value="ECO:0007669"/>
    <property type="project" value="UniProtKB-SubCell"/>
</dbReference>
<keyword evidence="7 19" id="KW-0472">Membrane</keyword>
<evidence type="ECO:0000313" key="21">
    <source>
        <dbReference type="Proteomes" id="UP000189704"/>
    </source>
</evidence>
<evidence type="ECO:0000256" key="13">
    <source>
        <dbReference type="ARBA" id="ARBA00023288"/>
    </source>
</evidence>
<dbReference type="GeneID" id="103275708"/>
<dbReference type="CTD" id="6865"/>